<gene>
    <name evidence="8" type="ORF">NPRO_00650</name>
</gene>
<reference evidence="8" key="1">
    <citation type="journal article" name="DNA Res.">
        <title>The physiological potential of anammox bacteria as revealed by their core genome structure.</title>
        <authorList>
            <person name="Okubo T."/>
            <person name="Toyoda A."/>
            <person name="Fukuhara K."/>
            <person name="Uchiyama I."/>
            <person name="Harigaya Y."/>
            <person name="Kuroiwa M."/>
            <person name="Suzuki T."/>
            <person name="Murakami Y."/>
            <person name="Suwa Y."/>
            <person name="Takami H."/>
        </authorList>
    </citation>
    <scope>NUCLEOTIDE SEQUENCE</scope>
    <source>
        <strain evidence="8">317325-2</strain>
    </source>
</reference>
<evidence type="ECO:0000313" key="9">
    <source>
        <dbReference type="Proteomes" id="UP000662873"/>
    </source>
</evidence>
<keyword evidence="4 7" id="KW-1133">Transmembrane helix</keyword>
<protein>
    <submittedName>
        <fullName evidence="8">Integral membrane protein TerC family protein</fullName>
    </submittedName>
</protein>
<comment type="similarity">
    <text evidence="2">Belongs to the TerC family.</text>
</comment>
<proteinExistence type="inferred from homology"/>
<dbReference type="KEGG" id="npy:NPRO_00650"/>
<dbReference type="InterPro" id="IPR022493">
    <property type="entry name" value="CHP03716_TM_YkoY"/>
</dbReference>
<dbReference type="AlphaFoldDB" id="A0A809R4F2"/>
<feature type="transmembrane region" description="Helical" evidence="7">
    <location>
        <begin position="141"/>
        <end position="163"/>
    </location>
</feature>
<dbReference type="Pfam" id="PF03741">
    <property type="entry name" value="TerC"/>
    <property type="match status" value="1"/>
</dbReference>
<dbReference type="PANTHER" id="PTHR30238">
    <property type="entry name" value="MEMBRANE BOUND PREDICTED REDOX MODULATOR"/>
    <property type="match status" value="1"/>
</dbReference>
<feature type="transmembrane region" description="Helical" evidence="7">
    <location>
        <begin position="48"/>
        <end position="67"/>
    </location>
</feature>
<evidence type="ECO:0000256" key="7">
    <source>
        <dbReference type="SAM" id="Phobius"/>
    </source>
</evidence>
<feature type="transmembrane region" description="Helical" evidence="7">
    <location>
        <begin position="15"/>
        <end position="36"/>
    </location>
</feature>
<feature type="transmembrane region" description="Helical" evidence="7">
    <location>
        <begin position="215"/>
        <end position="236"/>
    </location>
</feature>
<dbReference type="PANTHER" id="PTHR30238:SF6">
    <property type="entry name" value="TERC-LIKE PROTEIN"/>
    <property type="match status" value="1"/>
</dbReference>
<organism evidence="8 9">
    <name type="scientific">Candidatus Nitrosymbiomonas proteolyticus</name>
    <dbReference type="NCBI Taxonomy" id="2608984"/>
    <lineage>
        <taxon>Bacteria</taxon>
        <taxon>Bacillati</taxon>
        <taxon>Armatimonadota</taxon>
        <taxon>Armatimonadota incertae sedis</taxon>
        <taxon>Candidatus Nitrosymbiomonas</taxon>
    </lineage>
</organism>
<sequence length="273" mass="29701">MLGSQTVEFSDLGKVAVLLVLEALLSADNALILAIIVRHLPKEQQRKALFYGLGGAFVLRIAAIALAFMILDFWWLQLIGALYLIYLPVKHFRTHASAKEITGKAGAGFWMTVIYADLADLAFAIDSVLVAVAVVNAKEKVWIVYAGAILGIILLRFAATWCLRLLDRYPILDHVAYALVGWAGIKLLLVGGHTMERWYVARHAGASFSVHIPEMHPAIFWGGLTVIVVVGGFLAFSRAAQEEADSSLEVGNSDSESVPEEDSSNKESTPTPP</sequence>
<accession>A0A809R4F2</accession>
<dbReference type="EMBL" id="AP021858">
    <property type="protein sequence ID" value="BBO22470.1"/>
    <property type="molecule type" value="Genomic_DNA"/>
</dbReference>
<evidence type="ECO:0000256" key="2">
    <source>
        <dbReference type="ARBA" id="ARBA00007511"/>
    </source>
</evidence>
<feature type="region of interest" description="Disordered" evidence="6">
    <location>
        <begin position="243"/>
        <end position="273"/>
    </location>
</feature>
<evidence type="ECO:0000313" key="8">
    <source>
        <dbReference type="EMBL" id="BBO22470.1"/>
    </source>
</evidence>
<comment type="subcellular location">
    <subcellularLocation>
        <location evidence="1">Membrane</location>
        <topology evidence="1">Multi-pass membrane protein</topology>
    </subcellularLocation>
</comment>
<keyword evidence="5 7" id="KW-0472">Membrane</keyword>
<dbReference type="Proteomes" id="UP000662873">
    <property type="component" value="Chromosome"/>
</dbReference>
<feature type="transmembrane region" description="Helical" evidence="7">
    <location>
        <begin position="109"/>
        <end position="135"/>
    </location>
</feature>
<evidence type="ECO:0000256" key="1">
    <source>
        <dbReference type="ARBA" id="ARBA00004141"/>
    </source>
</evidence>
<dbReference type="NCBIfam" id="TIGR03716">
    <property type="entry name" value="R_switched_YkoY"/>
    <property type="match status" value="1"/>
</dbReference>
<evidence type="ECO:0000256" key="5">
    <source>
        <dbReference type="ARBA" id="ARBA00023136"/>
    </source>
</evidence>
<keyword evidence="3 7" id="KW-0812">Transmembrane</keyword>
<evidence type="ECO:0000256" key="3">
    <source>
        <dbReference type="ARBA" id="ARBA00022692"/>
    </source>
</evidence>
<evidence type="ECO:0000256" key="4">
    <source>
        <dbReference type="ARBA" id="ARBA00022989"/>
    </source>
</evidence>
<dbReference type="GO" id="GO:0016020">
    <property type="term" value="C:membrane"/>
    <property type="evidence" value="ECO:0007669"/>
    <property type="project" value="UniProtKB-SubCell"/>
</dbReference>
<evidence type="ECO:0000256" key="6">
    <source>
        <dbReference type="SAM" id="MobiDB-lite"/>
    </source>
</evidence>
<name>A0A809R4F2_9BACT</name>
<feature type="transmembrane region" description="Helical" evidence="7">
    <location>
        <begin position="73"/>
        <end position="89"/>
    </location>
</feature>
<feature type="transmembrane region" description="Helical" evidence="7">
    <location>
        <begin position="175"/>
        <end position="195"/>
    </location>
</feature>
<dbReference type="InterPro" id="IPR005496">
    <property type="entry name" value="Integral_membrane_TerC"/>
</dbReference>